<evidence type="ECO:0000313" key="1">
    <source>
        <dbReference type="EMBL" id="KAG0415499.1"/>
    </source>
</evidence>
<accession>A0AC60P7W6</accession>
<organism evidence="1 2">
    <name type="scientific">Ixodes persulcatus</name>
    <name type="common">Taiga tick</name>
    <dbReference type="NCBI Taxonomy" id="34615"/>
    <lineage>
        <taxon>Eukaryota</taxon>
        <taxon>Metazoa</taxon>
        <taxon>Ecdysozoa</taxon>
        <taxon>Arthropoda</taxon>
        <taxon>Chelicerata</taxon>
        <taxon>Arachnida</taxon>
        <taxon>Acari</taxon>
        <taxon>Parasitiformes</taxon>
        <taxon>Ixodida</taxon>
        <taxon>Ixodoidea</taxon>
        <taxon>Ixodidae</taxon>
        <taxon>Ixodinae</taxon>
        <taxon>Ixodes</taxon>
    </lineage>
</organism>
<name>A0AC60P7W6_IXOPE</name>
<reference evidence="1 2" key="1">
    <citation type="journal article" date="2020" name="Cell">
        <title>Large-Scale Comparative Analyses of Tick Genomes Elucidate Their Genetic Diversity and Vector Capacities.</title>
        <authorList>
            <consortium name="Tick Genome and Microbiome Consortium (TIGMIC)"/>
            <person name="Jia N."/>
            <person name="Wang J."/>
            <person name="Shi W."/>
            <person name="Du L."/>
            <person name="Sun Y."/>
            <person name="Zhan W."/>
            <person name="Jiang J.F."/>
            <person name="Wang Q."/>
            <person name="Zhang B."/>
            <person name="Ji P."/>
            <person name="Bell-Sakyi L."/>
            <person name="Cui X.M."/>
            <person name="Yuan T.T."/>
            <person name="Jiang B.G."/>
            <person name="Yang W.F."/>
            <person name="Lam T.T."/>
            <person name="Chang Q.C."/>
            <person name="Ding S.J."/>
            <person name="Wang X.J."/>
            <person name="Zhu J.G."/>
            <person name="Ruan X.D."/>
            <person name="Zhao L."/>
            <person name="Wei J.T."/>
            <person name="Ye R.Z."/>
            <person name="Que T.C."/>
            <person name="Du C.H."/>
            <person name="Zhou Y.H."/>
            <person name="Cheng J.X."/>
            <person name="Dai P.F."/>
            <person name="Guo W.B."/>
            <person name="Han X.H."/>
            <person name="Huang E.J."/>
            <person name="Li L.F."/>
            <person name="Wei W."/>
            <person name="Gao Y.C."/>
            <person name="Liu J.Z."/>
            <person name="Shao H.Z."/>
            <person name="Wang X."/>
            <person name="Wang C.C."/>
            <person name="Yang T.C."/>
            <person name="Huo Q.B."/>
            <person name="Li W."/>
            <person name="Chen H.Y."/>
            <person name="Chen S.E."/>
            <person name="Zhou L.G."/>
            <person name="Ni X.B."/>
            <person name="Tian J.H."/>
            <person name="Sheng Y."/>
            <person name="Liu T."/>
            <person name="Pan Y.S."/>
            <person name="Xia L.Y."/>
            <person name="Li J."/>
            <person name="Zhao F."/>
            <person name="Cao W.C."/>
        </authorList>
    </citation>
    <scope>NUCLEOTIDE SEQUENCE [LARGE SCALE GENOMIC DNA]</scope>
    <source>
        <strain evidence="1">Iper-2018</strain>
    </source>
</reference>
<dbReference type="Proteomes" id="UP000805193">
    <property type="component" value="Unassembled WGS sequence"/>
</dbReference>
<sequence length="1029" mass="111488">MGTSYNHTPPRAKPDCPRKQRNLASDAANAQVIMEEMQMLLDMMKQPGPNGSGATFASTSRARDVEKAEKPARVEKSAAKVPSPPSPTSDEEKWAGEDDSLLVAATQEIEMTAEMRTPLRLVKAAPASPSVPAAALQTPPNISTFASPLRCHLKRASPRDRTSLLRKSPRLRALSLSHTSSPPRQRSLVPVAVSATERAPAQSPGPIFDEDDEDEALLDQICSTYEQQQELERKMAAKCPPPRAGCGIATTSSRLNRDKPSSDKAATTTFGRSVHVATSGLFINEPKSATGFKPCGATAQVASKTAGSKGGGAFGSGKSGTLSSSLSVHDAAPSSRKATPFATPLNYGHSKVVGTTNDGEVSKSADVSSRGLGVVCGAKAPPPTLLPGARNGKHISGVVSSDSNSWVVSTTATGRSAVSNGCEMLAVLPSVTRPSSSRNSAWAVATATTRSLPTMPKSKSPFKTQAKVQLSRAKTSNMADASIDFGDDDDDTDFATPDVVSWLEKVESQRAPSQKCTPEEIAKKREEALRRRQLKAAQAKHQWRGRLRPSSHLRRAVHVNKAQASYRGQPGGQDSTEQRIVSERYDCWKRLDMGREFDVVVFGATGVTGQYVVEEMHRTALAEDPGLKWAVAGRSKEKLAQTLKTAALNLGLEENALDKVPIIVADVANQSSLEDMTKRTQIVLNTVGPYRFFGAQVVKACVENGTHHLDVSGEPQYLEQMQIEHFQAAQEKGIFVIGACGFDSIPAEMCLAYMHDKFQGDLDQVETFLTMKHGPKGMKINFATWQSAIYGLAHSSELVELRKQSREKIFTKSLPPNQSRLARRNGLFQSDVAKGWCVPFLGSDRSVMLHSEMFRYQFKDKKPVQVQTYMRLSGFLYGVGLIFVAAVFGILSMFKFGRSLLENFPGLFSCGMVKKGGPTREQALACSFTLVMRGRGWNERLTELSDRHTTPPEKTMVIRLDGPDPAYVTTAMCLVQAAMVILKEKDKMLGKGGVLSPGAALEATSYLERVQKHGFKFTVVEGASPSHDE</sequence>
<gene>
    <name evidence="1" type="ORF">HPB47_007308</name>
</gene>
<dbReference type="EMBL" id="JABSTQ010011062">
    <property type="protein sequence ID" value="KAG0415499.1"/>
    <property type="molecule type" value="Genomic_DNA"/>
</dbReference>
<evidence type="ECO:0000313" key="2">
    <source>
        <dbReference type="Proteomes" id="UP000805193"/>
    </source>
</evidence>
<comment type="caution">
    <text evidence="1">The sequence shown here is derived from an EMBL/GenBank/DDBJ whole genome shotgun (WGS) entry which is preliminary data.</text>
</comment>
<protein>
    <submittedName>
        <fullName evidence="1">Uncharacterized protein</fullName>
    </submittedName>
</protein>
<keyword evidence="2" id="KW-1185">Reference proteome</keyword>
<proteinExistence type="predicted"/>